<dbReference type="AlphaFoldDB" id="A0A9W7WRC1"/>
<name>A0A9W7WRC1_TRIRA</name>
<accession>A0A9W7WRC1</accession>
<keyword evidence="2" id="KW-1185">Reference proteome</keyword>
<evidence type="ECO:0000313" key="2">
    <source>
        <dbReference type="Proteomes" id="UP001059041"/>
    </source>
</evidence>
<proteinExistence type="predicted"/>
<evidence type="ECO:0000313" key="1">
    <source>
        <dbReference type="EMBL" id="KAI7806901.1"/>
    </source>
</evidence>
<reference evidence="1" key="1">
    <citation type="submission" date="2021-02" db="EMBL/GenBank/DDBJ databases">
        <title>Comparative genomics reveals that relaxation of natural selection precedes convergent phenotypic evolution of cavefish.</title>
        <authorList>
            <person name="Peng Z."/>
        </authorList>
    </citation>
    <scope>NUCLEOTIDE SEQUENCE</scope>
    <source>
        <tissue evidence="1">Muscle</tissue>
    </source>
</reference>
<organism evidence="1 2">
    <name type="scientific">Triplophysa rosa</name>
    <name type="common">Cave loach</name>
    <dbReference type="NCBI Taxonomy" id="992332"/>
    <lineage>
        <taxon>Eukaryota</taxon>
        <taxon>Metazoa</taxon>
        <taxon>Chordata</taxon>
        <taxon>Craniata</taxon>
        <taxon>Vertebrata</taxon>
        <taxon>Euteleostomi</taxon>
        <taxon>Actinopterygii</taxon>
        <taxon>Neopterygii</taxon>
        <taxon>Teleostei</taxon>
        <taxon>Ostariophysi</taxon>
        <taxon>Cypriniformes</taxon>
        <taxon>Nemacheilidae</taxon>
        <taxon>Triplophysa</taxon>
    </lineage>
</organism>
<dbReference type="EMBL" id="JAFHDT010000008">
    <property type="protein sequence ID" value="KAI7806901.1"/>
    <property type="molecule type" value="Genomic_DNA"/>
</dbReference>
<dbReference type="Proteomes" id="UP001059041">
    <property type="component" value="Linkage Group LG8"/>
</dbReference>
<sequence>MALAYLSSEELLSKLTEPGLELSEEEKRKFKDMDFRAALVLLPVIFREKVDIYVTIGVGQDEPATPYPSVQILGTFDWKQVFSEKRIFSTVKMEGSEICQAVGVEDGVLSAFCAYFVFNLAYSLHNRNTLLFLQRHVLKASCTVYRKHRTHIWPNERNVTGEVEVDISDSEVNISDSEVNIDNTDNEVNNDIAEDASEDVVPNMNDLLTNFRANLISFVLKCREKNILPQSVQQEILDNVKFPFSFFKENYDSLLICHIKLNGFNIEDIPELVGHLQSFDFFC</sequence>
<comment type="caution">
    <text evidence="1">The sequence shown here is derived from an EMBL/GenBank/DDBJ whole genome shotgun (WGS) entry which is preliminary data.</text>
</comment>
<protein>
    <submittedName>
        <fullName evidence="1">Uncharacterized protein</fullName>
    </submittedName>
</protein>
<gene>
    <name evidence="1" type="ORF">IRJ41_013872</name>
</gene>